<organism evidence="1 2">
    <name type="scientific">Paenibacillus xylanexedens</name>
    <dbReference type="NCBI Taxonomy" id="528191"/>
    <lineage>
        <taxon>Bacteria</taxon>
        <taxon>Bacillati</taxon>
        <taxon>Bacillota</taxon>
        <taxon>Bacilli</taxon>
        <taxon>Bacillales</taxon>
        <taxon>Paenibacillaceae</taxon>
        <taxon>Paenibacillus</taxon>
    </lineage>
</organism>
<dbReference type="Proteomes" id="UP000810207">
    <property type="component" value="Unassembled WGS sequence"/>
</dbReference>
<accession>A0ABS4RSB6</accession>
<name>A0ABS4RSB6_PAEXY</name>
<evidence type="ECO:0000313" key="2">
    <source>
        <dbReference type="Proteomes" id="UP000810207"/>
    </source>
</evidence>
<dbReference type="EMBL" id="JAGIKV010000006">
    <property type="protein sequence ID" value="MBP2245321.1"/>
    <property type="molecule type" value="Genomic_DNA"/>
</dbReference>
<evidence type="ECO:0000313" key="1">
    <source>
        <dbReference type="EMBL" id="MBP2245321.1"/>
    </source>
</evidence>
<dbReference type="RefSeq" id="WP_211082109.1">
    <property type="nucleotide sequence ID" value="NZ_CBCSLC010000003.1"/>
</dbReference>
<gene>
    <name evidence="1" type="ORF">J2Z28_001939</name>
</gene>
<protein>
    <submittedName>
        <fullName evidence="1">Uncharacterized protein</fullName>
    </submittedName>
</protein>
<sequence length="56" mass="6427">MNPLERMTVDELIDTTQQSELDYDIRIEASKEYLKRMGVIGDAEDSGLQRPDGRNI</sequence>
<keyword evidence="2" id="KW-1185">Reference proteome</keyword>
<comment type="caution">
    <text evidence="1">The sequence shown here is derived from an EMBL/GenBank/DDBJ whole genome shotgun (WGS) entry which is preliminary data.</text>
</comment>
<reference evidence="1 2" key="1">
    <citation type="submission" date="2021-03" db="EMBL/GenBank/DDBJ databases">
        <title>Genomic Encyclopedia of Type Strains, Phase IV (KMG-IV): sequencing the most valuable type-strain genomes for metagenomic binning, comparative biology and taxonomic classification.</title>
        <authorList>
            <person name="Goeker M."/>
        </authorList>
    </citation>
    <scope>NUCLEOTIDE SEQUENCE [LARGE SCALE GENOMIC DNA]</scope>
    <source>
        <strain evidence="1 2">DSM 21292</strain>
    </source>
</reference>
<proteinExistence type="predicted"/>